<evidence type="ECO:0000313" key="5">
    <source>
        <dbReference type="EMBL" id="SEO65250.1"/>
    </source>
</evidence>
<keyword evidence="6" id="KW-1185">Reference proteome</keyword>
<feature type="domain" description="Glycosyl transferase family 1" evidence="3">
    <location>
        <begin position="210"/>
        <end position="332"/>
    </location>
</feature>
<keyword evidence="2 5" id="KW-0808">Transferase</keyword>
<gene>
    <name evidence="5" type="ORF">SAMN02910314_00805</name>
</gene>
<dbReference type="PATRIC" id="fig|79604.3.peg.522"/>
<evidence type="ECO:0000256" key="1">
    <source>
        <dbReference type="ARBA" id="ARBA00022676"/>
    </source>
</evidence>
<dbReference type="AlphaFoldDB" id="A0A172RWW4"/>
<reference evidence="6" key="1">
    <citation type="submission" date="2016-10" db="EMBL/GenBank/DDBJ databases">
        <authorList>
            <person name="Varghese N."/>
        </authorList>
    </citation>
    <scope>NUCLEOTIDE SEQUENCE [LARGE SCALE GENOMIC DNA]</scope>
    <source>
        <strain evidence="6">DSM 21843</strain>
    </source>
</reference>
<dbReference type="Proteomes" id="UP000182975">
    <property type="component" value="Unassembled WGS sequence"/>
</dbReference>
<evidence type="ECO:0000259" key="4">
    <source>
        <dbReference type="Pfam" id="PF13439"/>
    </source>
</evidence>
<dbReference type="InterPro" id="IPR050194">
    <property type="entry name" value="Glycosyltransferase_grp1"/>
</dbReference>
<name>A0A172RWW4_9ACTN</name>
<dbReference type="Pfam" id="PF13439">
    <property type="entry name" value="Glyco_transf_4"/>
    <property type="match status" value="1"/>
</dbReference>
<keyword evidence="1" id="KW-0328">Glycosyltransferase</keyword>
<dbReference type="EMBL" id="FOEC01000003">
    <property type="protein sequence ID" value="SEO65250.1"/>
    <property type="molecule type" value="Genomic_DNA"/>
</dbReference>
<proteinExistence type="predicted"/>
<sequence length="404" mass="44734">MRILHITAQKPDSTGSGVYLAELVRGFARMGAEQAVVAGIAPGERPSFPQGVLFRPVVFQTEELPFPVVGMSDVMPYEATRYRDLTPLMVTQFKDAFNRAFDDVLETFQPDLVICHHLYLVCAVMAHRDWSCPIAAVSHSTDIRQMRQIPLERDYIRAGVARLDHVLALHDAQANDIVEVYGIPRERITVVGTGYNAQVFSPGDARRRSDGTLRIAYVGKIWRKKGVSQLLNALNCLDRNWLSESDEYDHVEVHLVGGYSDKAEYDHIVAQSHSCSAEVVFEGKVSQDHLVSLYRSSDVFVLPSFYEGLPLVVIEALACGCTVVVTDLPGIRPWLQASLPGAPVLYVKPPRMVDVDTPYEGDLPEFEYDLAAALAQAAAMPHAAFDTTAVSWDGLCARIRDVFA</sequence>
<accession>A0A172RWW4</accession>
<dbReference type="GO" id="GO:1901137">
    <property type="term" value="P:carbohydrate derivative biosynthetic process"/>
    <property type="evidence" value="ECO:0007669"/>
    <property type="project" value="UniProtKB-ARBA"/>
</dbReference>
<dbReference type="SUPFAM" id="SSF53756">
    <property type="entry name" value="UDP-Glycosyltransferase/glycogen phosphorylase"/>
    <property type="match status" value="1"/>
</dbReference>
<dbReference type="InterPro" id="IPR001296">
    <property type="entry name" value="Glyco_trans_1"/>
</dbReference>
<dbReference type="Gene3D" id="3.40.50.2000">
    <property type="entry name" value="Glycogen Phosphorylase B"/>
    <property type="match status" value="2"/>
</dbReference>
<feature type="domain" description="Glycosyltransferase subfamily 4-like N-terminal" evidence="4">
    <location>
        <begin position="15"/>
        <end position="197"/>
    </location>
</feature>
<dbReference type="GO" id="GO:0016757">
    <property type="term" value="F:glycosyltransferase activity"/>
    <property type="evidence" value="ECO:0007669"/>
    <property type="project" value="UniProtKB-KW"/>
</dbReference>
<dbReference type="RefSeq" id="WP_066661019.1">
    <property type="nucleotide sequence ID" value="NZ_CP011402.1"/>
</dbReference>
<dbReference type="InterPro" id="IPR028098">
    <property type="entry name" value="Glyco_trans_4-like_N"/>
</dbReference>
<organism evidence="5 6">
    <name type="scientific">Denitrobacterium detoxificans</name>
    <dbReference type="NCBI Taxonomy" id="79604"/>
    <lineage>
        <taxon>Bacteria</taxon>
        <taxon>Bacillati</taxon>
        <taxon>Actinomycetota</taxon>
        <taxon>Coriobacteriia</taxon>
        <taxon>Eggerthellales</taxon>
        <taxon>Eggerthellaceae</taxon>
        <taxon>Denitrobacterium</taxon>
    </lineage>
</organism>
<evidence type="ECO:0000313" key="6">
    <source>
        <dbReference type="Proteomes" id="UP000182975"/>
    </source>
</evidence>
<evidence type="ECO:0000259" key="3">
    <source>
        <dbReference type="Pfam" id="PF00534"/>
    </source>
</evidence>
<dbReference type="PANTHER" id="PTHR45947:SF3">
    <property type="entry name" value="SULFOQUINOVOSYL TRANSFERASE SQD2"/>
    <property type="match status" value="1"/>
</dbReference>
<dbReference type="STRING" id="79604.AAY81_02560"/>
<protein>
    <submittedName>
        <fullName evidence="5">Glycosyltransferase involved in cell wall bisynthesis</fullName>
    </submittedName>
</protein>
<dbReference type="KEGG" id="ddt:AAY81_02560"/>
<evidence type="ECO:0000256" key="2">
    <source>
        <dbReference type="ARBA" id="ARBA00022679"/>
    </source>
</evidence>
<dbReference type="CDD" id="cd03801">
    <property type="entry name" value="GT4_PimA-like"/>
    <property type="match status" value="1"/>
</dbReference>
<dbReference type="OrthoDB" id="9790710at2"/>
<dbReference type="PANTHER" id="PTHR45947">
    <property type="entry name" value="SULFOQUINOVOSYL TRANSFERASE SQD2"/>
    <property type="match status" value="1"/>
</dbReference>
<dbReference type="Pfam" id="PF00534">
    <property type="entry name" value="Glycos_transf_1"/>
    <property type="match status" value="1"/>
</dbReference>